<dbReference type="InterPro" id="IPR013783">
    <property type="entry name" value="Ig-like_fold"/>
</dbReference>
<name>A0A1C6UTT1_9ACTN</name>
<evidence type="ECO:0000313" key="3">
    <source>
        <dbReference type="Proteomes" id="UP000199001"/>
    </source>
</evidence>
<feature type="chain" id="PRO_5008748060" description="Carboxypeptidase regulatory-like domain-containing protein" evidence="1">
    <location>
        <begin position="42"/>
        <end position="231"/>
    </location>
</feature>
<evidence type="ECO:0000313" key="2">
    <source>
        <dbReference type="EMBL" id="SCL57452.1"/>
    </source>
</evidence>
<dbReference type="PROSITE" id="PS51318">
    <property type="entry name" value="TAT"/>
    <property type="match status" value="1"/>
</dbReference>
<proteinExistence type="predicted"/>
<organism evidence="2 3">
    <name type="scientific">Micromonospora citrea</name>
    <dbReference type="NCBI Taxonomy" id="47855"/>
    <lineage>
        <taxon>Bacteria</taxon>
        <taxon>Bacillati</taxon>
        <taxon>Actinomycetota</taxon>
        <taxon>Actinomycetes</taxon>
        <taxon>Micromonosporales</taxon>
        <taxon>Micromonosporaceae</taxon>
        <taxon>Micromonospora</taxon>
    </lineage>
</organism>
<dbReference type="Proteomes" id="UP000199001">
    <property type="component" value="Unassembled WGS sequence"/>
</dbReference>
<dbReference type="EMBL" id="FMHZ01000002">
    <property type="protein sequence ID" value="SCL57452.1"/>
    <property type="molecule type" value="Genomic_DNA"/>
</dbReference>
<dbReference type="GO" id="GO:0005975">
    <property type="term" value="P:carbohydrate metabolic process"/>
    <property type="evidence" value="ECO:0007669"/>
    <property type="project" value="UniProtKB-ARBA"/>
</dbReference>
<dbReference type="Gene3D" id="2.60.40.10">
    <property type="entry name" value="Immunoglobulins"/>
    <property type="match status" value="1"/>
</dbReference>
<reference evidence="3" key="1">
    <citation type="submission" date="2016-06" db="EMBL/GenBank/DDBJ databases">
        <authorList>
            <person name="Varghese N."/>
            <person name="Submissions Spin"/>
        </authorList>
    </citation>
    <scope>NUCLEOTIDE SEQUENCE [LARGE SCALE GENOMIC DNA]</scope>
    <source>
        <strain evidence="3">DSM 43903</strain>
    </source>
</reference>
<sequence>MSVGPASGTRTRSTRRGLVAVTASLVLLAASLTVLAPPASAAVAPSATTKVPLQPAISFPNGGSAVEGGQLAVRFHANGDPKVASFRYSVDNTSLGSEVLAGSDGTANVTIDVGSVSGERPVHAVAVDRHGRRSSMTQATFTVSVIWDLRGQALDMTTWLPVAGATIRLEPAGIEMITGPDGYFQFDVDPGLYTLTGTYAGPPSLSGSSQQLEIDGQGLWLDLYLFPDSAS</sequence>
<dbReference type="SUPFAM" id="SSF49464">
    <property type="entry name" value="Carboxypeptidase regulatory domain-like"/>
    <property type="match status" value="1"/>
</dbReference>
<dbReference type="InterPro" id="IPR006311">
    <property type="entry name" value="TAT_signal"/>
</dbReference>
<protein>
    <recommendedName>
        <fullName evidence="4">Carboxypeptidase regulatory-like domain-containing protein</fullName>
    </recommendedName>
</protein>
<dbReference type="Gene3D" id="2.60.40.1120">
    <property type="entry name" value="Carboxypeptidase-like, regulatory domain"/>
    <property type="match status" value="1"/>
</dbReference>
<keyword evidence="3" id="KW-1185">Reference proteome</keyword>
<keyword evidence="1" id="KW-0732">Signal</keyword>
<dbReference type="AlphaFoldDB" id="A0A1C6UTT1"/>
<accession>A0A1C6UTT1</accession>
<gene>
    <name evidence="2" type="ORF">GA0070606_2770</name>
</gene>
<evidence type="ECO:0000256" key="1">
    <source>
        <dbReference type="SAM" id="SignalP"/>
    </source>
</evidence>
<evidence type="ECO:0008006" key="4">
    <source>
        <dbReference type="Google" id="ProtNLM"/>
    </source>
</evidence>
<feature type="signal peptide" evidence="1">
    <location>
        <begin position="1"/>
        <end position="41"/>
    </location>
</feature>
<dbReference type="InterPro" id="IPR008969">
    <property type="entry name" value="CarboxyPept-like_regulatory"/>
</dbReference>